<name>A0ABW7TJI0_9NOCA</name>
<evidence type="ECO:0000313" key="2">
    <source>
        <dbReference type="EMBL" id="MFI1461193.1"/>
    </source>
</evidence>
<sequence>MATRKITVTVPEELVESIKGRVDSRGVSGYIAAAAAHRDAMDRLRELAEQIEEEYGPLSEEEQQAALDRIAALDEWHDEHGARPGSAA</sequence>
<proteinExistence type="predicted"/>
<comment type="caution">
    <text evidence="2">The sequence shown here is derived from an EMBL/GenBank/DDBJ whole genome shotgun (WGS) entry which is preliminary data.</text>
</comment>
<evidence type="ECO:0000313" key="3">
    <source>
        <dbReference type="Proteomes" id="UP001611263"/>
    </source>
</evidence>
<dbReference type="GeneID" id="93508805"/>
<keyword evidence="3" id="KW-1185">Reference proteome</keyword>
<accession>A0ABW7TJI0</accession>
<feature type="coiled-coil region" evidence="1">
    <location>
        <begin position="34"/>
        <end position="61"/>
    </location>
</feature>
<gene>
    <name evidence="2" type="ORF">ACH4WX_10765</name>
</gene>
<dbReference type="RefSeq" id="WP_033244774.1">
    <property type="nucleotide sequence ID" value="NZ_JARWQO010000132.1"/>
</dbReference>
<protein>
    <recommendedName>
        <fullName evidence="4">CopG family transcriptional regulator</fullName>
    </recommendedName>
</protein>
<evidence type="ECO:0000256" key="1">
    <source>
        <dbReference type="SAM" id="Coils"/>
    </source>
</evidence>
<reference evidence="2 3" key="1">
    <citation type="submission" date="2024-10" db="EMBL/GenBank/DDBJ databases">
        <title>The Natural Products Discovery Center: Release of the First 8490 Sequenced Strains for Exploring Actinobacteria Biosynthetic Diversity.</title>
        <authorList>
            <person name="Kalkreuter E."/>
            <person name="Kautsar S.A."/>
            <person name="Yang D."/>
            <person name="Bader C.D."/>
            <person name="Teijaro C.N."/>
            <person name="Fluegel L."/>
            <person name="Davis C.M."/>
            <person name="Simpson J.R."/>
            <person name="Lauterbach L."/>
            <person name="Steele A.D."/>
            <person name="Gui C."/>
            <person name="Meng S."/>
            <person name="Li G."/>
            <person name="Viehrig K."/>
            <person name="Ye F."/>
            <person name="Su P."/>
            <person name="Kiefer A.F."/>
            <person name="Nichols A."/>
            <person name="Cepeda A.J."/>
            <person name="Yan W."/>
            <person name="Fan B."/>
            <person name="Jiang Y."/>
            <person name="Adhikari A."/>
            <person name="Zheng C.-J."/>
            <person name="Schuster L."/>
            <person name="Cowan T.M."/>
            <person name="Smanski M.J."/>
            <person name="Chevrette M.G."/>
            <person name="De Carvalho L.P.S."/>
            <person name="Shen B."/>
        </authorList>
    </citation>
    <scope>NUCLEOTIDE SEQUENCE [LARGE SCALE GENOMIC DNA]</scope>
    <source>
        <strain evidence="2 3">NPDC020568</strain>
    </source>
</reference>
<dbReference type="Proteomes" id="UP001611263">
    <property type="component" value="Unassembled WGS sequence"/>
</dbReference>
<evidence type="ECO:0008006" key="4">
    <source>
        <dbReference type="Google" id="ProtNLM"/>
    </source>
</evidence>
<dbReference type="EMBL" id="JBIRUQ010000002">
    <property type="protein sequence ID" value="MFI1461193.1"/>
    <property type="molecule type" value="Genomic_DNA"/>
</dbReference>
<keyword evidence="1" id="KW-0175">Coiled coil</keyword>
<organism evidence="2 3">
    <name type="scientific">Nocardia carnea</name>
    <dbReference type="NCBI Taxonomy" id="37328"/>
    <lineage>
        <taxon>Bacteria</taxon>
        <taxon>Bacillati</taxon>
        <taxon>Actinomycetota</taxon>
        <taxon>Actinomycetes</taxon>
        <taxon>Mycobacteriales</taxon>
        <taxon>Nocardiaceae</taxon>
        <taxon>Nocardia</taxon>
    </lineage>
</organism>